<name>A0A9P4LC96_9PLEO</name>
<comment type="caution">
    <text evidence="2">The sequence shown here is derived from an EMBL/GenBank/DDBJ whole genome shotgun (WGS) entry which is preliminary data.</text>
</comment>
<dbReference type="RefSeq" id="XP_040793039.1">
    <property type="nucleotide sequence ID" value="XM_040926887.1"/>
</dbReference>
<evidence type="ECO:0000313" key="3">
    <source>
        <dbReference type="Proteomes" id="UP000800039"/>
    </source>
</evidence>
<dbReference type="GeneID" id="63844139"/>
<reference evidence="2" key="1">
    <citation type="submission" date="2020-01" db="EMBL/GenBank/DDBJ databases">
        <authorList>
            <consortium name="DOE Joint Genome Institute"/>
            <person name="Haridas S."/>
            <person name="Albert R."/>
            <person name="Binder M."/>
            <person name="Bloem J."/>
            <person name="Labutti K."/>
            <person name="Salamov A."/>
            <person name="Andreopoulos B."/>
            <person name="Baker S.E."/>
            <person name="Barry K."/>
            <person name="Bills G."/>
            <person name="Bluhm B.H."/>
            <person name="Cannon C."/>
            <person name="Castanera R."/>
            <person name="Culley D.E."/>
            <person name="Daum C."/>
            <person name="Ezra D."/>
            <person name="Gonzalez J.B."/>
            <person name="Henrissat B."/>
            <person name="Kuo A."/>
            <person name="Liang C."/>
            <person name="Lipzen A."/>
            <person name="Lutzoni F."/>
            <person name="Magnuson J."/>
            <person name="Mondo S."/>
            <person name="Nolan M."/>
            <person name="Ohm R."/>
            <person name="Pangilinan J."/>
            <person name="Park H.-J."/>
            <person name="Ramirez L."/>
            <person name="Alfaro M."/>
            <person name="Sun H."/>
            <person name="Tritt A."/>
            <person name="Yoshinaga Y."/>
            <person name="Zwiers L.-H."/>
            <person name="Turgeon B.G."/>
            <person name="Goodwin S.B."/>
            <person name="Spatafora J.W."/>
            <person name="Crous P.W."/>
            <person name="Grigoriev I.V."/>
        </authorList>
    </citation>
    <scope>NUCLEOTIDE SEQUENCE</scope>
    <source>
        <strain evidence="2">CBS 394.84</strain>
    </source>
</reference>
<evidence type="ECO:0000256" key="1">
    <source>
        <dbReference type="SAM" id="MobiDB-lite"/>
    </source>
</evidence>
<accession>A0A9P4LC96</accession>
<evidence type="ECO:0000313" key="2">
    <source>
        <dbReference type="EMBL" id="KAF1850476.1"/>
    </source>
</evidence>
<keyword evidence="3" id="KW-1185">Reference proteome</keyword>
<dbReference type="AlphaFoldDB" id="A0A9P4LC96"/>
<sequence length="86" mass="9090">MGPVSLLRAAPFSHCASLGAVRARALSAMGSQKRPRWMVVARGFAQLVQLNSEKSISNAPPNPQPGRRPVADRPAAAGIHHASFHA</sequence>
<organism evidence="2 3">
    <name type="scientific">Cucurbitaria berberidis CBS 394.84</name>
    <dbReference type="NCBI Taxonomy" id="1168544"/>
    <lineage>
        <taxon>Eukaryota</taxon>
        <taxon>Fungi</taxon>
        <taxon>Dikarya</taxon>
        <taxon>Ascomycota</taxon>
        <taxon>Pezizomycotina</taxon>
        <taxon>Dothideomycetes</taxon>
        <taxon>Pleosporomycetidae</taxon>
        <taxon>Pleosporales</taxon>
        <taxon>Pleosporineae</taxon>
        <taxon>Cucurbitariaceae</taxon>
        <taxon>Cucurbitaria</taxon>
    </lineage>
</organism>
<proteinExistence type="predicted"/>
<gene>
    <name evidence="2" type="ORF">K460DRAFT_16134</name>
</gene>
<dbReference type="EMBL" id="ML976614">
    <property type="protein sequence ID" value="KAF1850476.1"/>
    <property type="molecule type" value="Genomic_DNA"/>
</dbReference>
<protein>
    <submittedName>
        <fullName evidence="2">Uncharacterized protein</fullName>
    </submittedName>
</protein>
<feature type="region of interest" description="Disordered" evidence="1">
    <location>
        <begin position="52"/>
        <end position="86"/>
    </location>
</feature>
<dbReference type="Proteomes" id="UP000800039">
    <property type="component" value="Unassembled WGS sequence"/>
</dbReference>